<evidence type="ECO:0000313" key="1">
    <source>
        <dbReference type="EMBL" id="GAA0187233.1"/>
    </source>
</evidence>
<sequence length="201" mass="23603">MSNEKLVRKVLRTLPKKIAHKITSIEEVQDLTTIRLDELMKNLTTFEMSLDDGELNKKKGIALKPDSKDVNDEDLVETMNLLAKNFNKSLKRFNKMLYGGTNYPSDKWNNRWKKPMKQEDEEDQEEKVSNFFVFTAQTESHVDDSLPDDSEDEEEMTKEELLEDYKLLYTKWTELTMIYTKVEVEKGRQTSDTFTPKCGLR</sequence>
<reference evidence="1 2" key="1">
    <citation type="submission" date="2024-01" db="EMBL/GenBank/DDBJ databases">
        <title>The complete chloroplast genome sequence of Lithospermum erythrorhizon: insights into the phylogenetic relationship among Boraginaceae species and the maternal lineages of purple gromwells.</title>
        <authorList>
            <person name="Okada T."/>
            <person name="Watanabe K."/>
        </authorList>
    </citation>
    <scope>NUCLEOTIDE SEQUENCE [LARGE SCALE GENOMIC DNA]</scope>
</reference>
<organism evidence="1 2">
    <name type="scientific">Lithospermum erythrorhizon</name>
    <name type="common">Purple gromwell</name>
    <name type="synonym">Lithospermum officinale var. erythrorhizon</name>
    <dbReference type="NCBI Taxonomy" id="34254"/>
    <lineage>
        <taxon>Eukaryota</taxon>
        <taxon>Viridiplantae</taxon>
        <taxon>Streptophyta</taxon>
        <taxon>Embryophyta</taxon>
        <taxon>Tracheophyta</taxon>
        <taxon>Spermatophyta</taxon>
        <taxon>Magnoliopsida</taxon>
        <taxon>eudicotyledons</taxon>
        <taxon>Gunneridae</taxon>
        <taxon>Pentapetalae</taxon>
        <taxon>asterids</taxon>
        <taxon>lamiids</taxon>
        <taxon>Boraginales</taxon>
        <taxon>Boraginaceae</taxon>
        <taxon>Boraginoideae</taxon>
        <taxon>Lithospermeae</taxon>
        <taxon>Lithospermum</taxon>
    </lineage>
</organism>
<evidence type="ECO:0000313" key="2">
    <source>
        <dbReference type="Proteomes" id="UP001454036"/>
    </source>
</evidence>
<accession>A0AAV3RZX0</accession>
<protein>
    <submittedName>
        <fullName evidence="1">Uncharacterized protein</fullName>
    </submittedName>
</protein>
<keyword evidence="2" id="KW-1185">Reference proteome</keyword>
<dbReference type="AlphaFoldDB" id="A0AAV3RZX0"/>
<comment type="caution">
    <text evidence="1">The sequence shown here is derived from an EMBL/GenBank/DDBJ whole genome shotgun (WGS) entry which is preliminary data.</text>
</comment>
<dbReference type="Proteomes" id="UP001454036">
    <property type="component" value="Unassembled WGS sequence"/>
</dbReference>
<gene>
    <name evidence="1" type="ORF">LIER_34521</name>
</gene>
<proteinExistence type="predicted"/>
<dbReference type="EMBL" id="BAABME010014504">
    <property type="protein sequence ID" value="GAA0187233.1"/>
    <property type="molecule type" value="Genomic_DNA"/>
</dbReference>
<name>A0AAV3RZX0_LITER</name>